<reference evidence="7" key="1">
    <citation type="submission" date="2018-07" db="EMBL/GenBank/DDBJ databases">
        <authorList>
            <person name="Quirk P.G."/>
            <person name="Krulwich T.A."/>
        </authorList>
    </citation>
    <scope>NUCLEOTIDE SEQUENCE</scope>
</reference>
<name>A0A336MHY6_CULSO</name>
<protein>
    <recommendedName>
        <fullName evidence="6">Late endosomal/lysosomal adaptor and MAPK and MTOR activator 5</fullName>
    </recommendedName>
</protein>
<dbReference type="OMA" id="GIIYKQT"/>
<evidence type="ECO:0000256" key="3">
    <source>
        <dbReference type="ARBA" id="ARBA00007795"/>
    </source>
</evidence>
<dbReference type="GO" id="GO:0005764">
    <property type="term" value="C:lysosome"/>
    <property type="evidence" value="ECO:0007669"/>
    <property type="project" value="UniProtKB-SubCell"/>
</dbReference>
<accession>A0A336MHY6</accession>
<dbReference type="GO" id="GO:0071230">
    <property type="term" value="P:cellular response to amino acid stimulus"/>
    <property type="evidence" value="ECO:0007669"/>
    <property type="project" value="TreeGrafter"/>
</dbReference>
<dbReference type="GO" id="GO:0043066">
    <property type="term" value="P:negative regulation of apoptotic process"/>
    <property type="evidence" value="ECO:0007669"/>
    <property type="project" value="InterPro"/>
</dbReference>
<dbReference type="PANTHER" id="PTHR13342:SF2">
    <property type="entry name" value="RAGULATOR COMPLEX PROTEIN LAMTOR5"/>
    <property type="match status" value="1"/>
</dbReference>
<keyword evidence="4" id="KW-0963">Cytoplasm</keyword>
<dbReference type="VEuPathDB" id="VectorBase:CSON000797"/>
<dbReference type="Pfam" id="PF16672">
    <property type="entry name" value="LAMTOR5"/>
    <property type="match status" value="1"/>
</dbReference>
<keyword evidence="5" id="KW-0458">Lysosome</keyword>
<comment type="subcellular location">
    <subcellularLocation>
        <location evidence="2">Cytoplasm</location>
    </subcellularLocation>
    <subcellularLocation>
        <location evidence="1">Lysosome</location>
    </subcellularLocation>
</comment>
<organism evidence="7">
    <name type="scientific">Culicoides sonorensis</name>
    <name type="common">Biting midge</name>
    <dbReference type="NCBI Taxonomy" id="179676"/>
    <lineage>
        <taxon>Eukaryota</taxon>
        <taxon>Metazoa</taxon>
        <taxon>Ecdysozoa</taxon>
        <taxon>Arthropoda</taxon>
        <taxon>Hexapoda</taxon>
        <taxon>Insecta</taxon>
        <taxon>Pterygota</taxon>
        <taxon>Neoptera</taxon>
        <taxon>Endopterygota</taxon>
        <taxon>Diptera</taxon>
        <taxon>Nematocera</taxon>
        <taxon>Chironomoidea</taxon>
        <taxon>Ceratopogonidae</taxon>
        <taxon>Ceratopogoninae</taxon>
        <taxon>Culicoides</taxon>
        <taxon>Monoculicoides</taxon>
    </lineage>
</organism>
<dbReference type="FunFam" id="3.30.450.30:FF:000005">
    <property type="entry name" value="Ragulator complex protein LAMTOR5 homolog"/>
    <property type="match status" value="1"/>
</dbReference>
<evidence type="ECO:0000256" key="2">
    <source>
        <dbReference type="ARBA" id="ARBA00004496"/>
    </source>
</evidence>
<dbReference type="PANTHER" id="PTHR13342">
    <property type="entry name" value="RAGULATOR COMPLEX PROTEIN LAMTOR5"/>
    <property type="match status" value="1"/>
</dbReference>
<evidence type="ECO:0000313" key="7">
    <source>
        <dbReference type="EMBL" id="SSX29051.1"/>
    </source>
</evidence>
<dbReference type="Gene3D" id="3.30.450.30">
    <property type="entry name" value="Dynein light chain 2a, cytoplasmic"/>
    <property type="match status" value="1"/>
</dbReference>
<dbReference type="AlphaFoldDB" id="A0A336MHY6"/>
<sequence length="90" mass="9489">MENQILENVNKISANQNVTGVILANSHGLCIAASGKASADSAGIVNEIVNQAQKLNPDAKGPVVLLDYGDKQCLIQKNNDVVGAVYKLKK</sequence>
<dbReference type="GO" id="GO:0005085">
    <property type="term" value="F:guanyl-nucleotide exchange factor activity"/>
    <property type="evidence" value="ECO:0007669"/>
    <property type="project" value="TreeGrafter"/>
</dbReference>
<evidence type="ECO:0000256" key="1">
    <source>
        <dbReference type="ARBA" id="ARBA00004371"/>
    </source>
</evidence>
<dbReference type="GO" id="GO:0071986">
    <property type="term" value="C:Ragulator complex"/>
    <property type="evidence" value="ECO:0007669"/>
    <property type="project" value="InterPro"/>
</dbReference>
<dbReference type="InterPro" id="IPR024135">
    <property type="entry name" value="LAMTOR5"/>
</dbReference>
<evidence type="ECO:0000256" key="4">
    <source>
        <dbReference type="ARBA" id="ARBA00022490"/>
    </source>
</evidence>
<evidence type="ECO:0000256" key="6">
    <source>
        <dbReference type="ARBA" id="ARBA00032692"/>
    </source>
</evidence>
<dbReference type="GO" id="GO:1904263">
    <property type="term" value="P:positive regulation of TORC1 signaling"/>
    <property type="evidence" value="ECO:0007669"/>
    <property type="project" value="TreeGrafter"/>
</dbReference>
<comment type="similarity">
    <text evidence="3">Belongs to the LAMTOR5 family.</text>
</comment>
<gene>
    <name evidence="7" type="primary">CSON000797</name>
</gene>
<evidence type="ECO:0000256" key="5">
    <source>
        <dbReference type="ARBA" id="ARBA00023228"/>
    </source>
</evidence>
<dbReference type="EMBL" id="UFQT01001127">
    <property type="protein sequence ID" value="SSX29051.1"/>
    <property type="molecule type" value="Genomic_DNA"/>
</dbReference>
<proteinExistence type="inferred from homology"/>